<dbReference type="UniPathway" id="UPA00196"/>
<evidence type="ECO:0000256" key="9">
    <source>
        <dbReference type="SAM" id="MobiDB-lite"/>
    </source>
</evidence>
<gene>
    <name evidence="10" type="ORF">VFPBJ_08581</name>
</gene>
<dbReference type="InterPro" id="IPR009600">
    <property type="entry name" value="PIG-U"/>
</dbReference>
<comment type="similarity">
    <text evidence="3">Belongs to the PIGU family.</text>
</comment>
<comment type="subcellular location">
    <subcellularLocation>
        <location evidence="1">Endoplasmic reticulum membrane</location>
        <topology evidence="1">Multi-pass membrane protein</topology>
    </subcellularLocation>
</comment>
<evidence type="ECO:0000256" key="6">
    <source>
        <dbReference type="ARBA" id="ARBA00022824"/>
    </source>
</evidence>
<comment type="caution">
    <text evidence="10">The sequence shown here is derived from an EMBL/GenBank/DDBJ whole genome shotgun (WGS) entry which is preliminary data.</text>
</comment>
<keyword evidence="6" id="KW-0256">Endoplasmic reticulum</keyword>
<sequence length="462" mass="51267">MAATTTMTLRGRAGVYAGAALLRLVLTLAFPGLPDLLTGRVEISTPVTSFKLQEGLFLYNHNVWPYDGGVYHQAPLLLPLFSLLPDVKAWPIFTSLLYIAVDLLSADALARIADSGEAGQSRLFTSPRRAKRASGLLVAAVSLQPLHDRDLHRPLHKRLHNMRHPPRHRQGHLRLPLQRHGRPVVRVVPLHVPAPPAAAARPAGLRPPAREAPGDMHRQVRRQVRRRRGGLPRRAAGHVVCPDGQLVGVPRPHVRHPAHTLGPDAQRRPLVVLLHRDVRLVPRLLPRRLLAAPVRLRRRPLHTPARPAPRRADAPAGHLRHLQALPVHLRHQPLPRHAAPLRPRPAPHALHVRRLGHDPVRDVPRPGLLPPVDLRRQRQRKLLLRHHAGVEPGPEPPGVGLDICGLARRVGGGAARDDWQGGQADIGRARHKKTDHGQRVHSAIKSFVTTLASRRHRCGHKK</sequence>
<dbReference type="EMBL" id="LSBH01000007">
    <property type="protein sequence ID" value="OAQ76221.1"/>
    <property type="molecule type" value="Genomic_DNA"/>
</dbReference>
<dbReference type="GO" id="GO:0042765">
    <property type="term" value="C:GPI-anchor transamidase complex"/>
    <property type="evidence" value="ECO:0007669"/>
    <property type="project" value="InterPro"/>
</dbReference>
<evidence type="ECO:0000256" key="4">
    <source>
        <dbReference type="ARBA" id="ARBA00022502"/>
    </source>
</evidence>
<feature type="compositionally biased region" description="Low complexity" evidence="9">
    <location>
        <begin position="196"/>
        <end position="207"/>
    </location>
</feature>
<dbReference type="PANTHER" id="PTHR13121">
    <property type="entry name" value="GPI TRANSAMIDASE COMPONENT PIG-U"/>
    <property type="match status" value="1"/>
</dbReference>
<dbReference type="AlphaFoldDB" id="A0A179GFS3"/>
<evidence type="ECO:0000313" key="10">
    <source>
        <dbReference type="EMBL" id="OAQ76221.1"/>
    </source>
</evidence>
<protein>
    <submittedName>
        <fullName evidence="10">GPI transamidase subunit PIG-U</fullName>
    </submittedName>
</protein>
<feature type="compositionally biased region" description="Basic and acidic residues" evidence="9">
    <location>
        <begin position="208"/>
        <end position="218"/>
    </location>
</feature>
<dbReference type="PANTHER" id="PTHR13121:SF0">
    <property type="entry name" value="PHOSPHATIDYLINOSITOL GLYCAN ANCHOR BIOSYNTHESIS CLASS U PROTEIN"/>
    <property type="match status" value="1"/>
</dbReference>
<evidence type="ECO:0000256" key="1">
    <source>
        <dbReference type="ARBA" id="ARBA00004477"/>
    </source>
</evidence>
<keyword evidence="5" id="KW-0812">Transmembrane</keyword>
<evidence type="ECO:0000256" key="5">
    <source>
        <dbReference type="ARBA" id="ARBA00022692"/>
    </source>
</evidence>
<feature type="region of interest" description="Disordered" evidence="9">
    <location>
        <begin position="196"/>
        <end position="219"/>
    </location>
</feature>
<evidence type="ECO:0000256" key="2">
    <source>
        <dbReference type="ARBA" id="ARBA00004687"/>
    </source>
</evidence>
<dbReference type="Pfam" id="PF06728">
    <property type="entry name" value="PIG-U"/>
    <property type="match status" value="1"/>
</dbReference>
<proteinExistence type="inferred from homology"/>
<dbReference type="GO" id="GO:0016255">
    <property type="term" value="P:attachment of GPI anchor to protein"/>
    <property type="evidence" value="ECO:0007669"/>
    <property type="project" value="InterPro"/>
</dbReference>
<dbReference type="GO" id="GO:0006506">
    <property type="term" value="P:GPI anchor biosynthetic process"/>
    <property type="evidence" value="ECO:0007669"/>
    <property type="project" value="UniProtKB-UniPathway"/>
</dbReference>
<evidence type="ECO:0000313" key="11">
    <source>
        <dbReference type="Proteomes" id="UP000078240"/>
    </source>
</evidence>
<reference evidence="10 11" key="1">
    <citation type="submission" date="2016-01" db="EMBL/GenBank/DDBJ databases">
        <title>Biosynthesis of antibiotic leucinostatins and their inhibition on Phytophthora in bio-control Purpureocillium lilacinum.</title>
        <authorList>
            <person name="Wang G."/>
            <person name="Liu Z."/>
            <person name="Lin R."/>
            <person name="Li E."/>
            <person name="Mao Z."/>
            <person name="Ling J."/>
            <person name="Yin W."/>
            <person name="Xie B."/>
        </authorList>
    </citation>
    <scope>NUCLEOTIDE SEQUENCE [LARGE SCALE GENOMIC DNA]</scope>
    <source>
        <strain evidence="10">PLBJ-1</strain>
    </source>
</reference>
<evidence type="ECO:0000256" key="3">
    <source>
        <dbReference type="ARBA" id="ARBA00010026"/>
    </source>
</evidence>
<organism evidence="10 11">
    <name type="scientific">Purpureocillium lilacinum</name>
    <name type="common">Paecilomyces lilacinus</name>
    <dbReference type="NCBI Taxonomy" id="33203"/>
    <lineage>
        <taxon>Eukaryota</taxon>
        <taxon>Fungi</taxon>
        <taxon>Dikarya</taxon>
        <taxon>Ascomycota</taxon>
        <taxon>Pezizomycotina</taxon>
        <taxon>Sordariomycetes</taxon>
        <taxon>Hypocreomycetidae</taxon>
        <taxon>Hypocreales</taxon>
        <taxon>Ophiocordycipitaceae</taxon>
        <taxon>Purpureocillium</taxon>
    </lineage>
</organism>
<comment type="pathway">
    <text evidence="2">Glycolipid biosynthesis; glycosylphosphatidylinositol-anchor biosynthesis.</text>
</comment>
<evidence type="ECO:0000256" key="8">
    <source>
        <dbReference type="ARBA" id="ARBA00023136"/>
    </source>
</evidence>
<keyword evidence="8" id="KW-0472">Membrane</keyword>
<name>A0A179GFS3_PURLI</name>
<keyword evidence="7" id="KW-1133">Transmembrane helix</keyword>
<keyword evidence="4" id="KW-0337">GPI-anchor biosynthesis</keyword>
<accession>A0A179GFS3</accession>
<evidence type="ECO:0000256" key="7">
    <source>
        <dbReference type="ARBA" id="ARBA00022989"/>
    </source>
</evidence>
<dbReference type="Proteomes" id="UP000078240">
    <property type="component" value="Unassembled WGS sequence"/>
</dbReference>